<comment type="subcellular location">
    <subcellularLocation>
        <location evidence="1 8">Cell membrane</location>
        <topology evidence="1 8">Multi-pass membrane protein</topology>
    </subcellularLocation>
</comment>
<keyword evidence="7 8" id="KW-0472">Membrane</keyword>
<sequence length="189" mass="20171">MEESSTREKLYELGERRTTGYGFDLVLRILILPLTLAAVLVIASDQETEAVFLALGKGLPGFTADVTVQFQESSSLIYFLVANATAFVVTVATLIVSIANRGLRGGLTLLNLSLDAVLLAVLFASLGAAVDVGLIAYNGLEAARWEKICHAFQRFCNQAAAAFALSATASLLLLSLVIVGAFALYRRIL</sequence>
<organism evidence="10 11">
    <name type="scientific">Genlisea aurea</name>
    <dbReference type="NCBI Taxonomy" id="192259"/>
    <lineage>
        <taxon>Eukaryota</taxon>
        <taxon>Viridiplantae</taxon>
        <taxon>Streptophyta</taxon>
        <taxon>Embryophyta</taxon>
        <taxon>Tracheophyta</taxon>
        <taxon>Spermatophyta</taxon>
        <taxon>Magnoliopsida</taxon>
        <taxon>eudicotyledons</taxon>
        <taxon>Gunneridae</taxon>
        <taxon>Pentapetalae</taxon>
        <taxon>asterids</taxon>
        <taxon>lamiids</taxon>
        <taxon>Lamiales</taxon>
        <taxon>Lentibulariaceae</taxon>
        <taxon>Genlisea</taxon>
    </lineage>
</organism>
<evidence type="ECO:0000256" key="5">
    <source>
        <dbReference type="ARBA" id="ARBA00022692"/>
    </source>
</evidence>
<dbReference type="OrthoDB" id="1898688at2759"/>
<gene>
    <name evidence="10" type="ORF">M569_01338</name>
</gene>
<keyword evidence="6 8" id="KW-1133">Transmembrane helix</keyword>
<comment type="caution">
    <text evidence="10">The sequence shown here is derived from an EMBL/GenBank/DDBJ whole genome shotgun (WGS) entry which is preliminary data.</text>
</comment>
<feature type="domain" description="Casparian strip membrane protein" evidence="9">
    <location>
        <begin position="20"/>
        <end position="171"/>
    </location>
</feature>
<dbReference type="Proteomes" id="UP000015453">
    <property type="component" value="Unassembled WGS sequence"/>
</dbReference>
<name>S8ELC2_9LAMI</name>
<keyword evidence="5 8" id="KW-0812">Transmembrane</keyword>
<proteinExistence type="inferred from homology"/>
<evidence type="ECO:0000313" key="10">
    <source>
        <dbReference type="EMBL" id="EPS73422.1"/>
    </source>
</evidence>
<evidence type="ECO:0000256" key="3">
    <source>
        <dbReference type="ARBA" id="ARBA00011489"/>
    </source>
</evidence>
<reference evidence="10 11" key="1">
    <citation type="journal article" date="2013" name="BMC Genomics">
        <title>The miniature genome of a carnivorous plant Genlisea aurea contains a low number of genes and short non-coding sequences.</title>
        <authorList>
            <person name="Leushkin E.V."/>
            <person name="Sutormin R.A."/>
            <person name="Nabieva E.R."/>
            <person name="Penin A.A."/>
            <person name="Kondrashov A.S."/>
            <person name="Logacheva M.D."/>
        </authorList>
    </citation>
    <scope>NUCLEOTIDE SEQUENCE [LARGE SCALE GENOMIC DNA]</scope>
</reference>
<evidence type="ECO:0000259" key="9">
    <source>
        <dbReference type="Pfam" id="PF04535"/>
    </source>
</evidence>
<accession>S8ELC2</accession>
<evidence type="ECO:0000256" key="7">
    <source>
        <dbReference type="ARBA" id="ARBA00023136"/>
    </source>
</evidence>
<evidence type="ECO:0000256" key="2">
    <source>
        <dbReference type="ARBA" id="ARBA00007651"/>
    </source>
</evidence>
<evidence type="ECO:0000256" key="8">
    <source>
        <dbReference type="RuleBase" id="RU361233"/>
    </source>
</evidence>
<dbReference type="PANTHER" id="PTHR36488">
    <property type="entry name" value="CASP-LIKE PROTEIN 1U1"/>
    <property type="match status" value="1"/>
</dbReference>
<evidence type="ECO:0000256" key="4">
    <source>
        <dbReference type="ARBA" id="ARBA00022475"/>
    </source>
</evidence>
<dbReference type="EMBL" id="AUSU01000432">
    <property type="protein sequence ID" value="EPS73422.1"/>
    <property type="molecule type" value="Genomic_DNA"/>
</dbReference>
<feature type="transmembrane region" description="Helical" evidence="8">
    <location>
        <begin position="21"/>
        <end position="43"/>
    </location>
</feature>
<dbReference type="GO" id="GO:0005886">
    <property type="term" value="C:plasma membrane"/>
    <property type="evidence" value="ECO:0007669"/>
    <property type="project" value="UniProtKB-SubCell"/>
</dbReference>
<evidence type="ECO:0000256" key="1">
    <source>
        <dbReference type="ARBA" id="ARBA00004651"/>
    </source>
</evidence>
<dbReference type="AlphaFoldDB" id="S8ELC2"/>
<comment type="similarity">
    <text evidence="2 8">Belongs to the Casparian strip membrane proteins (CASP) family.</text>
</comment>
<keyword evidence="11" id="KW-1185">Reference proteome</keyword>
<dbReference type="NCBIfam" id="TIGR01569">
    <property type="entry name" value="A_tha_TIGR01569"/>
    <property type="match status" value="1"/>
</dbReference>
<evidence type="ECO:0000313" key="11">
    <source>
        <dbReference type="Proteomes" id="UP000015453"/>
    </source>
</evidence>
<dbReference type="InterPro" id="IPR006702">
    <property type="entry name" value="CASP_dom"/>
</dbReference>
<evidence type="ECO:0000256" key="6">
    <source>
        <dbReference type="ARBA" id="ARBA00022989"/>
    </source>
</evidence>
<feature type="transmembrane region" description="Helical" evidence="8">
    <location>
        <begin position="160"/>
        <end position="185"/>
    </location>
</feature>
<dbReference type="PANTHER" id="PTHR36488:SF8">
    <property type="entry name" value="CASP-LIKE PROTEIN 1U1"/>
    <property type="match status" value="1"/>
</dbReference>
<protein>
    <recommendedName>
        <fullName evidence="8">CASP-like protein</fullName>
    </recommendedName>
</protein>
<keyword evidence="4 8" id="KW-1003">Cell membrane</keyword>
<dbReference type="InterPro" id="IPR006459">
    <property type="entry name" value="CASP/CASPL"/>
</dbReference>
<dbReference type="Pfam" id="PF04535">
    <property type="entry name" value="CASP_dom"/>
    <property type="match status" value="1"/>
</dbReference>
<feature type="transmembrane region" description="Helical" evidence="8">
    <location>
        <begin position="76"/>
        <end position="96"/>
    </location>
</feature>
<feature type="transmembrane region" description="Helical" evidence="8">
    <location>
        <begin position="117"/>
        <end position="140"/>
    </location>
</feature>
<dbReference type="InterPro" id="IPR044173">
    <property type="entry name" value="CASPL"/>
</dbReference>
<comment type="subunit">
    <text evidence="3 8">Homodimer and heterodimers.</text>
</comment>